<dbReference type="EMBL" id="CP040058">
    <property type="protein sequence ID" value="QCP34098.1"/>
    <property type="molecule type" value="Genomic_DNA"/>
</dbReference>
<dbReference type="RefSeq" id="WP_243118837.1">
    <property type="nucleotide sequence ID" value="NZ_CP040058.1"/>
</dbReference>
<dbReference type="PROSITE" id="PS50112">
    <property type="entry name" value="PAS"/>
    <property type="match status" value="1"/>
</dbReference>
<name>A0A4P8I9A2_9FIRM</name>
<accession>A0A4P8I9A2</accession>
<keyword evidence="3" id="KW-1185">Reference proteome</keyword>
<proteinExistence type="predicted"/>
<reference evidence="2 3" key="1">
    <citation type="submission" date="2019-05" db="EMBL/GenBank/DDBJ databases">
        <title>Complete genome sequencing of Anaerostipes rhamnosivorans.</title>
        <authorList>
            <person name="Bui T.P.N."/>
            <person name="de Vos W.M."/>
        </authorList>
    </citation>
    <scope>NUCLEOTIDE SEQUENCE [LARGE SCALE GENOMIC DNA]</scope>
    <source>
        <strain evidence="2 3">1y2</strain>
    </source>
</reference>
<feature type="domain" description="PAS" evidence="1">
    <location>
        <begin position="7"/>
        <end position="83"/>
    </location>
</feature>
<dbReference type="AlphaFoldDB" id="A0A4P8I9A2"/>
<protein>
    <submittedName>
        <fullName evidence="2">Sensory box histidine kinase/response regulator</fullName>
    </submittedName>
</protein>
<dbReference type="GO" id="GO:0016301">
    <property type="term" value="F:kinase activity"/>
    <property type="evidence" value="ECO:0007669"/>
    <property type="project" value="UniProtKB-KW"/>
</dbReference>
<organism evidence="2 3">
    <name type="scientific">Anaerostipes rhamnosivorans</name>
    <dbReference type="NCBI Taxonomy" id="1229621"/>
    <lineage>
        <taxon>Bacteria</taxon>
        <taxon>Bacillati</taxon>
        <taxon>Bacillota</taxon>
        <taxon>Clostridia</taxon>
        <taxon>Lachnospirales</taxon>
        <taxon>Lachnospiraceae</taxon>
        <taxon>Anaerostipes</taxon>
    </lineage>
</organism>
<keyword evidence="2" id="KW-0418">Kinase</keyword>
<evidence type="ECO:0000313" key="2">
    <source>
        <dbReference type="EMBL" id="QCP34098.1"/>
    </source>
</evidence>
<evidence type="ECO:0000313" key="3">
    <source>
        <dbReference type="Proteomes" id="UP000298653"/>
    </source>
</evidence>
<sequence>MLDHFRDTQKMQEILREAQTGLWVIELDDDREPRMYADSSMLELLGFEAEPTPERCYQVWYDRIEDEYYPIIQSGVEKMIKDERAEVQYPWEHPKWGRIFVRCGGVRDWNYKEGVCLRGYHQNITNTVMLKQEYDAVIQSLSDSYTGIFLCNVQNRTFKTIKMSDSFRIFTQMFSDYEEFFCCYAANEVSYRDEKILSDIVKCDYIKKQIDEGEPQIEEYYRSRTGGWRRIKIVPSAGYSKEFPWVIVAFDEQDKEMEKRINARTAQVAVSQIYQLVISTDLGRSEYSCIHGSKDLLRLRRHGPFGDFQSRMKQKMPLEDRELLDQIFDKDSYQNKNYLEGVLRVADDQGDLHYYSYYSACIRQNREEHILMTMRCIDDKRESQLRENVLSNLCECYYSIYLFDLENDIEEAIWQEDFIYRGKEFPKGSLKVYYEKFIREHVHEDDQEKMYRAGNPEFLRQTLSAEYPVYDVDFRRLYPDRTCWVRSRFSIAEMRDGRVTKVVFANMNINEQKLEEMEEEKQKKLYFESRNIIKGLSSFYHSVFYVDLLEGTFQSFSIRKDLEDYLKGSDSYKQLKSAYMSLIHEKEREQFSCPDVPRYTDADECHHRNVFHCRIQGR</sequence>
<dbReference type="Proteomes" id="UP000298653">
    <property type="component" value="Chromosome"/>
</dbReference>
<dbReference type="InterPro" id="IPR000014">
    <property type="entry name" value="PAS"/>
</dbReference>
<dbReference type="Gene3D" id="3.30.450.20">
    <property type="entry name" value="PAS domain"/>
    <property type="match status" value="2"/>
</dbReference>
<gene>
    <name evidence="2" type="ORF">AR1Y2_0644</name>
</gene>
<keyword evidence="2" id="KW-0808">Transferase</keyword>
<dbReference type="KEGG" id="arf:AR1Y2_0644"/>
<evidence type="ECO:0000259" key="1">
    <source>
        <dbReference type="PROSITE" id="PS50112"/>
    </source>
</evidence>